<dbReference type="PROSITE" id="PS00119">
    <property type="entry name" value="PA2_ASP"/>
    <property type="match status" value="1"/>
</dbReference>
<dbReference type="EMBL" id="UYRV01005771">
    <property type="protein sequence ID" value="VDK52980.1"/>
    <property type="molecule type" value="Genomic_DNA"/>
</dbReference>
<dbReference type="Proteomes" id="UP000271889">
    <property type="component" value="Unassembled WGS sequence"/>
</dbReference>
<feature type="disulfide bond" evidence="5">
    <location>
        <begin position="87"/>
        <end position="114"/>
    </location>
</feature>
<evidence type="ECO:0000256" key="3">
    <source>
        <dbReference type="ARBA" id="ARBA00023157"/>
    </source>
</evidence>
<evidence type="ECO:0000256" key="6">
    <source>
        <dbReference type="RuleBase" id="RU003654"/>
    </source>
</evidence>
<protein>
    <recommendedName>
        <fullName evidence="7">Phospholipase A2</fullName>
        <ecNumber evidence="7">3.1.1.4</ecNumber>
    </recommendedName>
</protein>
<dbReference type="PANTHER" id="PTHR11716:SF107">
    <property type="entry name" value="PHOSPHOLIPASE A2"/>
    <property type="match status" value="1"/>
</dbReference>
<dbReference type="GO" id="GO:0050482">
    <property type="term" value="P:arachidonate secretion"/>
    <property type="evidence" value="ECO:0007669"/>
    <property type="project" value="InterPro"/>
</dbReference>
<comment type="similarity">
    <text evidence="6">Belongs to the phospholipase A2 family.</text>
</comment>
<evidence type="ECO:0000313" key="10">
    <source>
        <dbReference type="Proteomes" id="UP000271889"/>
    </source>
</evidence>
<feature type="disulfide bond" evidence="5">
    <location>
        <begin position="77"/>
        <end position="121"/>
    </location>
</feature>
<evidence type="ECO:0000259" key="8">
    <source>
        <dbReference type="SMART" id="SM00085"/>
    </source>
</evidence>
<sequence length="144" mass="15852">MLRNILLLLLSLTYIAADHEIASIPMNLALINFDGMCKCELGYTALVYKGHGCWCGTGASGTPVDEVDTCCKARALCYRAARTSGKCTFMGLYTDMYNWDCIDRIAICKGKTECEKALCACDTAAVRCWARQPKPKSKKKCNKA</sequence>
<feature type="disulfide bond" evidence="5">
    <location>
        <begin position="55"/>
        <end position="71"/>
    </location>
</feature>
<dbReference type="PRINTS" id="PR00389">
    <property type="entry name" value="PHPHLIPASEA2"/>
</dbReference>
<feature type="chain" id="PRO_5017846750" description="Phospholipase A2" evidence="7">
    <location>
        <begin position="18"/>
        <end position="144"/>
    </location>
</feature>
<dbReference type="OrthoDB" id="5839847at2759"/>
<dbReference type="Pfam" id="PF00068">
    <property type="entry name" value="Phospholip_A2_1"/>
    <property type="match status" value="1"/>
</dbReference>
<keyword evidence="7" id="KW-0732">Signal</keyword>
<dbReference type="InterPro" id="IPR033112">
    <property type="entry name" value="PLA2_Asp_AS"/>
</dbReference>
<keyword evidence="4 7" id="KW-0106">Calcium</keyword>
<comment type="cofactor">
    <cofactor evidence="4">
        <name>Ca(2+)</name>
        <dbReference type="ChEBI" id="CHEBI:29108"/>
    </cofactor>
    <text evidence="4">Binds 1 Ca(2+) ion per subunit.</text>
</comment>
<evidence type="ECO:0000256" key="4">
    <source>
        <dbReference type="PIRSR" id="PIRSR601211-2"/>
    </source>
</evidence>
<feature type="disulfide bond" evidence="5">
    <location>
        <begin position="70"/>
        <end position="128"/>
    </location>
</feature>
<accession>A0A3P6RDS8</accession>
<feature type="binding site" evidence="4">
    <location>
        <position position="58"/>
    </location>
    <ligand>
        <name>Ca(2+)</name>
        <dbReference type="ChEBI" id="CHEBI:29108"/>
    </ligand>
</feature>
<dbReference type="GO" id="GO:0005576">
    <property type="term" value="C:extracellular region"/>
    <property type="evidence" value="ECO:0007669"/>
    <property type="project" value="UniProtKB-SubCell"/>
</dbReference>
<feature type="domain" description="Phospholipase A2-like central" evidence="8">
    <location>
        <begin position="29"/>
        <end position="142"/>
    </location>
</feature>
<gene>
    <name evidence="9" type="ORF">CGOC_LOCUS2547</name>
</gene>
<dbReference type="Gene3D" id="1.20.90.10">
    <property type="entry name" value="Phospholipase A2 domain"/>
    <property type="match status" value="1"/>
</dbReference>
<dbReference type="EC" id="3.1.1.4" evidence="7"/>
<dbReference type="SUPFAM" id="SSF48619">
    <property type="entry name" value="Phospholipase A2, PLA2"/>
    <property type="match status" value="1"/>
</dbReference>
<evidence type="ECO:0000256" key="5">
    <source>
        <dbReference type="PIRSR" id="PIRSR601211-3"/>
    </source>
</evidence>
<keyword evidence="2 7" id="KW-0964">Secreted</keyword>
<evidence type="ECO:0000256" key="2">
    <source>
        <dbReference type="ARBA" id="ARBA00022525"/>
    </source>
</evidence>
<dbReference type="GO" id="GO:0004623">
    <property type="term" value="F:phospholipase A2 activity"/>
    <property type="evidence" value="ECO:0007669"/>
    <property type="project" value="UniProtKB-EC"/>
</dbReference>
<comment type="catalytic activity">
    <reaction evidence="7">
        <text>a 1,2-diacyl-sn-glycero-3-phosphocholine + H2O = a 1-acyl-sn-glycero-3-phosphocholine + a fatty acid + H(+)</text>
        <dbReference type="Rhea" id="RHEA:15801"/>
        <dbReference type="ChEBI" id="CHEBI:15377"/>
        <dbReference type="ChEBI" id="CHEBI:15378"/>
        <dbReference type="ChEBI" id="CHEBI:28868"/>
        <dbReference type="ChEBI" id="CHEBI:57643"/>
        <dbReference type="ChEBI" id="CHEBI:58168"/>
        <dbReference type="EC" id="3.1.1.4"/>
    </reaction>
</comment>
<feature type="signal peptide" evidence="7">
    <location>
        <begin position="1"/>
        <end position="17"/>
    </location>
</feature>
<dbReference type="GO" id="GO:0006644">
    <property type="term" value="P:phospholipid metabolic process"/>
    <property type="evidence" value="ECO:0007669"/>
    <property type="project" value="InterPro"/>
</dbReference>
<dbReference type="SMART" id="SM00085">
    <property type="entry name" value="PA2c"/>
    <property type="match status" value="1"/>
</dbReference>
<organism evidence="9 10">
    <name type="scientific">Cylicostephanus goldi</name>
    <name type="common">Nematode worm</name>
    <dbReference type="NCBI Taxonomy" id="71465"/>
    <lineage>
        <taxon>Eukaryota</taxon>
        <taxon>Metazoa</taxon>
        <taxon>Ecdysozoa</taxon>
        <taxon>Nematoda</taxon>
        <taxon>Chromadorea</taxon>
        <taxon>Rhabditida</taxon>
        <taxon>Rhabditina</taxon>
        <taxon>Rhabditomorpha</taxon>
        <taxon>Strongyloidea</taxon>
        <taxon>Strongylidae</taxon>
        <taxon>Cylicostephanus</taxon>
    </lineage>
</organism>
<name>A0A3P6RDS8_CYLGO</name>
<proteinExistence type="inferred from homology"/>
<evidence type="ECO:0000256" key="7">
    <source>
        <dbReference type="RuleBase" id="RU361236"/>
    </source>
</evidence>
<keyword evidence="7" id="KW-0378">Hydrolase</keyword>
<reference evidence="9 10" key="1">
    <citation type="submission" date="2018-11" db="EMBL/GenBank/DDBJ databases">
        <authorList>
            <consortium name="Pathogen Informatics"/>
        </authorList>
    </citation>
    <scope>NUCLEOTIDE SEQUENCE [LARGE SCALE GENOMIC DNA]</scope>
</reference>
<keyword evidence="3 5" id="KW-1015">Disulfide bond</keyword>
<feature type="disulfide bond" evidence="5">
    <location>
        <begin position="108"/>
        <end position="119"/>
    </location>
</feature>
<dbReference type="AlphaFoldDB" id="A0A3P6RDS8"/>
<dbReference type="GO" id="GO:0005509">
    <property type="term" value="F:calcium ion binding"/>
    <property type="evidence" value="ECO:0007669"/>
    <property type="project" value="InterPro"/>
</dbReference>
<keyword evidence="7" id="KW-0443">Lipid metabolism</keyword>
<comment type="subcellular location">
    <subcellularLocation>
        <location evidence="1 7">Secreted</location>
    </subcellularLocation>
</comment>
<dbReference type="GO" id="GO:0016042">
    <property type="term" value="P:lipid catabolic process"/>
    <property type="evidence" value="ECO:0007669"/>
    <property type="project" value="InterPro"/>
</dbReference>
<evidence type="ECO:0000256" key="1">
    <source>
        <dbReference type="ARBA" id="ARBA00004613"/>
    </source>
</evidence>
<dbReference type="PANTHER" id="PTHR11716">
    <property type="entry name" value="PHOSPHOLIPASE A2 FAMILY MEMBER"/>
    <property type="match status" value="1"/>
</dbReference>
<feature type="binding site" evidence="4">
    <location>
        <position position="56"/>
    </location>
    <ligand>
        <name>Ca(2+)</name>
        <dbReference type="ChEBI" id="CHEBI:29108"/>
    </ligand>
</feature>
<dbReference type="InterPro" id="IPR001211">
    <property type="entry name" value="PLA2"/>
</dbReference>
<keyword evidence="10" id="KW-1185">Reference proteome</keyword>
<dbReference type="InterPro" id="IPR016090">
    <property type="entry name" value="PLA2-like_dom"/>
</dbReference>
<keyword evidence="4" id="KW-0479">Metal-binding</keyword>
<dbReference type="InterPro" id="IPR036444">
    <property type="entry name" value="PLipase_A2_dom_sf"/>
</dbReference>
<evidence type="ECO:0000313" key="9">
    <source>
        <dbReference type="EMBL" id="VDK52980.1"/>
    </source>
</evidence>
<dbReference type="CDD" id="cd00125">
    <property type="entry name" value="PLA2c"/>
    <property type="match status" value="1"/>
</dbReference>